<dbReference type="GO" id="GO:0005829">
    <property type="term" value="C:cytosol"/>
    <property type="evidence" value="ECO:0007669"/>
    <property type="project" value="TreeGrafter"/>
</dbReference>
<comment type="subcellular location">
    <subcellularLocation>
        <location evidence="1">Cytoplasm</location>
    </subcellularLocation>
</comment>
<dbReference type="Proteomes" id="UP000199579">
    <property type="component" value="Unassembled WGS sequence"/>
</dbReference>
<dbReference type="GO" id="GO:0030428">
    <property type="term" value="C:cell septum"/>
    <property type="evidence" value="ECO:0007669"/>
    <property type="project" value="TreeGrafter"/>
</dbReference>
<evidence type="ECO:0000256" key="11">
    <source>
        <dbReference type="ARBA" id="ARBA00033158"/>
    </source>
</evidence>
<dbReference type="Pfam" id="PF05164">
    <property type="entry name" value="ZapA"/>
    <property type="match status" value="1"/>
</dbReference>
<protein>
    <recommendedName>
        <fullName evidence="3">Cell division protein ZapA</fullName>
    </recommendedName>
    <alternativeName>
        <fullName evidence="11">Z ring-associated protein ZapA</fullName>
    </alternativeName>
</protein>
<comment type="similarity">
    <text evidence="2">Belongs to the ZapA family. Type 1 subfamily.</text>
</comment>
<keyword evidence="5 13" id="KW-0132">Cell division</keyword>
<gene>
    <name evidence="12" type="ORF">SAMN04244571_04635</name>
    <name evidence="13" type="ORF">SAMN04244574_04607</name>
</gene>
<keyword evidence="6" id="KW-0175">Coiled coil</keyword>
<proteinExistence type="inferred from homology"/>
<evidence type="ECO:0000256" key="3">
    <source>
        <dbReference type="ARBA" id="ARBA00015195"/>
    </source>
</evidence>
<accession>A0A1I4IIX5</accession>
<evidence type="ECO:0000256" key="7">
    <source>
        <dbReference type="ARBA" id="ARBA00023210"/>
    </source>
</evidence>
<evidence type="ECO:0000256" key="5">
    <source>
        <dbReference type="ARBA" id="ARBA00022618"/>
    </source>
</evidence>
<sequence>MKGNGVRILKILGRDYSIKASASEDRVLQEAAALLQEHLAENRQRFPSASKDDLLVLTALNLCVPLLQQGQQLREVEERLAASVEQITRQLQD</sequence>
<name>A0A1I4IIX5_9GAMM</name>
<evidence type="ECO:0000256" key="9">
    <source>
        <dbReference type="ARBA" id="ARBA00024910"/>
    </source>
</evidence>
<dbReference type="PANTHER" id="PTHR34981:SF1">
    <property type="entry name" value="CELL DIVISION PROTEIN ZAPA"/>
    <property type="match status" value="1"/>
</dbReference>
<keyword evidence="4" id="KW-0963">Cytoplasm</keyword>
<dbReference type="GO" id="GO:0043093">
    <property type="term" value="P:FtsZ-dependent cytokinesis"/>
    <property type="evidence" value="ECO:0007669"/>
    <property type="project" value="TreeGrafter"/>
</dbReference>
<evidence type="ECO:0000313" key="15">
    <source>
        <dbReference type="Proteomes" id="UP000199579"/>
    </source>
</evidence>
<comment type="subunit">
    <text evidence="10">Homodimer. Interacts with FtsZ.</text>
</comment>
<evidence type="ECO:0000313" key="12">
    <source>
        <dbReference type="EMBL" id="SFB64105.1"/>
    </source>
</evidence>
<dbReference type="InterPro" id="IPR042233">
    <property type="entry name" value="Cell_div_ZapA_N"/>
</dbReference>
<dbReference type="PANTHER" id="PTHR34981">
    <property type="entry name" value="CELL DIVISION PROTEIN ZAPA"/>
    <property type="match status" value="1"/>
</dbReference>
<evidence type="ECO:0000256" key="2">
    <source>
        <dbReference type="ARBA" id="ARBA00010074"/>
    </source>
</evidence>
<reference evidence="12 14" key="1">
    <citation type="submission" date="2016-10" db="EMBL/GenBank/DDBJ databases">
        <authorList>
            <person name="Varghese N."/>
            <person name="Submissions S."/>
        </authorList>
    </citation>
    <scope>NUCLEOTIDE SEQUENCE [LARGE SCALE GENOMIC DNA]</scope>
    <source>
        <strain evidence="12 14">DSM 282</strain>
    </source>
</reference>
<organism evidence="13 15">
    <name type="scientific">Azotobacter beijerinckii</name>
    <dbReference type="NCBI Taxonomy" id="170623"/>
    <lineage>
        <taxon>Bacteria</taxon>
        <taxon>Pseudomonadati</taxon>
        <taxon>Pseudomonadota</taxon>
        <taxon>Gammaproteobacteria</taxon>
        <taxon>Pseudomonadales</taxon>
        <taxon>Pseudomonadaceae</taxon>
        <taxon>Azotobacter</taxon>
    </lineage>
</organism>
<keyword evidence="7" id="KW-0717">Septation</keyword>
<evidence type="ECO:0000313" key="13">
    <source>
        <dbReference type="EMBL" id="SFL53963.1"/>
    </source>
</evidence>
<dbReference type="GO" id="GO:0032153">
    <property type="term" value="C:cell division site"/>
    <property type="evidence" value="ECO:0007669"/>
    <property type="project" value="TreeGrafter"/>
</dbReference>
<dbReference type="InterPro" id="IPR036192">
    <property type="entry name" value="Cell_div_ZapA-like_sf"/>
</dbReference>
<dbReference type="SUPFAM" id="SSF102829">
    <property type="entry name" value="Cell division protein ZapA-like"/>
    <property type="match status" value="1"/>
</dbReference>
<keyword evidence="8" id="KW-0131">Cell cycle</keyword>
<dbReference type="EMBL" id="FOSX01000160">
    <property type="protein sequence ID" value="SFL53963.1"/>
    <property type="molecule type" value="Genomic_DNA"/>
</dbReference>
<evidence type="ECO:0000256" key="10">
    <source>
        <dbReference type="ARBA" id="ARBA00026068"/>
    </source>
</evidence>
<keyword evidence="14" id="KW-1185">Reference proteome</keyword>
<evidence type="ECO:0000313" key="14">
    <source>
        <dbReference type="Proteomes" id="UP000198861"/>
    </source>
</evidence>
<evidence type="ECO:0000256" key="8">
    <source>
        <dbReference type="ARBA" id="ARBA00023306"/>
    </source>
</evidence>
<evidence type="ECO:0000256" key="4">
    <source>
        <dbReference type="ARBA" id="ARBA00022490"/>
    </source>
</evidence>
<dbReference type="GO" id="GO:0000917">
    <property type="term" value="P:division septum assembly"/>
    <property type="evidence" value="ECO:0007669"/>
    <property type="project" value="UniProtKB-KW"/>
</dbReference>
<dbReference type="InterPro" id="IPR007838">
    <property type="entry name" value="Cell_div_ZapA-like"/>
</dbReference>
<comment type="function">
    <text evidence="9">Activator of cell division through the inhibition of FtsZ GTPase activity, therefore promoting FtsZ assembly into bundles of protofilaments necessary for the formation of the division Z ring. It is recruited early at mid-cell but it is not essential for cell division.</text>
</comment>
<evidence type="ECO:0000256" key="6">
    <source>
        <dbReference type="ARBA" id="ARBA00023054"/>
    </source>
</evidence>
<reference evidence="13 15" key="2">
    <citation type="submission" date="2016-10" db="EMBL/GenBank/DDBJ databases">
        <authorList>
            <person name="de Groot N.N."/>
        </authorList>
    </citation>
    <scope>NUCLEOTIDE SEQUENCE [LARGE SCALE GENOMIC DNA]</scope>
    <source>
        <strain evidence="13 15">DSM 381</strain>
    </source>
</reference>
<dbReference type="AlphaFoldDB" id="A0A1I4IIX5"/>
<dbReference type="RefSeq" id="WP_090944680.1">
    <property type="nucleotide sequence ID" value="NZ_FOKJ01000154.1"/>
</dbReference>
<dbReference type="Proteomes" id="UP000198861">
    <property type="component" value="Unassembled WGS sequence"/>
</dbReference>
<dbReference type="EMBL" id="FOKJ01000154">
    <property type="protein sequence ID" value="SFB64105.1"/>
    <property type="molecule type" value="Genomic_DNA"/>
</dbReference>
<evidence type="ECO:0000256" key="1">
    <source>
        <dbReference type="ARBA" id="ARBA00004496"/>
    </source>
</evidence>
<dbReference type="GO" id="GO:0000921">
    <property type="term" value="P:septin ring assembly"/>
    <property type="evidence" value="ECO:0007669"/>
    <property type="project" value="TreeGrafter"/>
</dbReference>
<dbReference type="Gene3D" id="3.30.160.880">
    <property type="entry name" value="Cell division protein ZapA protomer, N-terminal domain"/>
    <property type="match status" value="1"/>
</dbReference>